<evidence type="ECO:0000313" key="2">
    <source>
        <dbReference type="Proteomes" id="UP001370348"/>
    </source>
</evidence>
<evidence type="ECO:0000313" key="1">
    <source>
        <dbReference type="EMBL" id="WXB13985.1"/>
    </source>
</evidence>
<name>A0ABZ2LTC8_9BACT</name>
<dbReference type="Proteomes" id="UP001370348">
    <property type="component" value="Chromosome"/>
</dbReference>
<proteinExistence type="predicted"/>
<reference evidence="1 2" key="1">
    <citation type="submission" date="2021-12" db="EMBL/GenBank/DDBJ databases">
        <title>Discovery of the Pendulisporaceae a myxobacterial family with distinct sporulation behavior and unique specialized metabolism.</title>
        <authorList>
            <person name="Garcia R."/>
            <person name="Popoff A."/>
            <person name="Bader C.D."/>
            <person name="Loehr J."/>
            <person name="Walesch S."/>
            <person name="Walt C."/>
            <person name="Boldt J."/>
            <person name="Bunk B."/>
            <person name="Haeckl F.J.F.P.J."/>
            <person name="Gunesch A.P."/>
            <person name="Birkelbach J."/>
            <person name="Nuebel U."/>
            <person name="Pietschmann T."/>
            <person name="Bach T."/>
            <person name="Mueller R."/>
        </authorList>
    </citation>
    <scope>NUCLEOTIDE SEQUENCE [LARGE SCALE GENOMIC DNA]</scope>
    <source>
        <strain evidence="1 2">MSr11954</strain>
    </source>
</reference>
<dbReference type="PANTHER" id="PTHR28055">
    <property type="entry name" value="ALTERED INHERITANCE OF MITOCHONDRIA PROTEIN 41, MITOCHONDRIAL"/>
    <property type="match status" value="1"/>
</dbReference>
<dbReference type="InterPro" id="IPR019004">
    <property type="entry name" value="YqeY/Aim41"/>
</dbReference>
<sequence length="144" mass="15181">MLVDTLKARALEAMKAKDAVASNILRLALGEIQTAGARSSREPTEDEAVAVVRKLIKSNEETLSLAQEGEQRSVLEKEIALLRSFLPASLSVEAIVLALGPVVEAIRGAKSEGQATGVAMKHLKSTGANVQGPDVAKAIQQLRA</sequence>
<gene>
    <name evidence="1" type="ORF">LZC94_39920</name>
</gene>
<dbReference type="Gene3D" id="1.10.1510.10">
    <property type="entry name" value="Uncharacterised protein YqeY/AIM41 PF09424, N-terminal domain"/>
    <property type="match status" value="1"/>
</dbReference>
<keyword evidence="2" id="KW-1185">Reference proteome</keyword>
<dbReference type="InterPro" id="IPR042184">
    <property type="entry name" value="YqeY/Aim41_N"/>
</dbReference>
<dbReference type="Pfam" id="PF09424">
    <property type="entry name" value="YqeY"/>
    <property type="match status" value="1"/>
</dbReference>
<dbReference type="InterPro" id="IPR003789">
    <property type="entry name" value="Asn/Gln_tRNA_amidoTrase-B-like"/>
</dbReference>
<protein>
    <submittedName>
        <fullName evidence="1">GatB/YqeY domain-containing protein</fullName>
    </submittedName>
</protein>
<dbReference type="PANTHER" id="PTHR28055:SF1">
    <property type="entry name" value="ALTERED INHERITANCE OF MITOCHONDRIA PROTEIN 41, MITOCHONDRIAL"/>
    <property type="match status" value="1"/>
</dbReference>
<dbReference type="RefSeq" id="WP_394823602.1">
    <property type="nucleotide sequence ID" value="NZ_CP089984.1"/>
</dbReference>
<organism evidence="1 2">
    <name type="scientific">Pendulispora albinea</name>
    <dbReference type="NCBI Taxonomy" id="2741071"/>
    <lineage>
        <taxon>Bacteria</taxon>
        <taxon>Pseudomonadati</taxon>
        <taxon>Myxococcota</taxon>
        <taxon>Myxococcia</taxon>
        <taxon>Myxococcales</taxon>
        <taxon>Sorangiineae</taxon>
        <taxon>Pendulisporaceae</taxon>
        <taxon>Pendulispora</taxon>
    </lineage>
</organism>
<accession>A0ABZ2LTC8</accession>
<dbReference type="EMBL" id="CP089984">
    <property type="protein sequence ID" value="WXB13985.1"/>
    <property type="molecule type" value="Genomic_DNA"/>
</dbReference>
<dbReference type="SUPFAM" id="SSF89095">
    <property type="entry name" value="GatB/YqeY motif"/>
    <property type="match status" value="1"/>
</dbReference>